<evidence type="ECO:0000256" key="1">
    <source>
        <dbReference type="SAM" id="MobiDB-lite"/>
    </source>
</evidence>
<proteinExistence type="predicted"/>
<evidence type="ECO:0000313" key="2">
    <source>
        <dbReference type="EMBL" id="KAF5335928.1"/>
    </source>
</evidence>
<feature type="region of interest" description="Disordered" evidence="1">
    <location>
        <begin position="170"/>
        <end position="190"/>
    </location>
</feature>
<protein>
    <submittedName>
        <fullName evidence="2">Uncharacterized protein</fullName>
    </submittedName>
</protein>
<comment type="caution">
    <text evidence="2">The sequence shown here is derived from an EMBL/GenBank/DDBJ whole genome shotgun (WGS) entry which is preliminary data.</text>
</comment>
<reference evidence="2 3" key="1">
    <citation type="journal article" date="2020" name="ISME J.">
        <title>Uncovering the hidden diversity of litter-decomposition mechanisms in mushroom-forming fungi.</title>
        <authorList>
            <person name="Floudas D."/>
            <person name="Bentzer J."/>
            <person name="Ahren D."/>
            <person name="Johansson T."/>
            <person name="Persson P."/>
            <person name="Tunlid A."/>
        </authorList>
    </citation>
    <scope>NUCLEOTIDE SEQUENCE [LARGE SCALE GENOMIC DNA]</scope>
    <source>
        <strain evidence="2 3">CBS 175.51</strain>
    </source>
</reference>
<feature type="compositionally biased region" description="Polar residues" evidence="1">
    <location>
        <begin position="174"/>
        <end position="190"/>
    </location>
</feature>
<dbReference type="Proteomes" id="UP000541558">
    <property type="component" value="Unassembled WGS sequence"/>
</dbReference>
<dbReference type="EMBL" id="JAACJK010000059">
    <property type="protein sequence ID" value="KAF5335928.1"/>
    <property type="molecule type" value="Genomic_DNA"/>
</dbReference>
<name>A0A8H5C6N8_9AGAR</name>
<gene>
    <name evidence="2" type="ORF">D9611_006382</name>
</gene>
<accession>A0A8H5C6N8</accession>
<keyword evidence="3" id="KW-1185">Reference proteome</keyword>
<evidence type="ECO:0000313" key="3">
    <source>
        <dbReference type="Proteomes" id="UP000541558"/>
    </source>
</evidence>
<dbReference type="OrthoDB" id="3269405at2759"/>
<sequence length="415" mass="46291">MTASQIYLLEPLPQDYHLANPFSPAPFNCGSTPSSCHPLPSLPCAMNTTYIEQHDWRFQEEQRSVPRAIQGHISAYNQTHVPQNYYTTPAQQLWQPTTRYSSGGSVEDSPPSLADAGFGFHSNSLWQTSASYNAVQDESHLIHGSPSYSTYPISSPASVPSDLSGYSLGSSSYQTHCSPQGSPHTLSLSASPPQVATLAVTLTPPLQSTAIPSQPSSSSSTKKYTYRQEYDLFVSATNLPAVNAGPFVPQTIYKPHTNSDRKRYVEEVALEGPLYFAMQGPSEYGIPLSDALHSRVKRLVDREKPVFEGRGPSVSIRLEWPGYRQWTRQIPTKDFRSPPGPITMAKLAKNIAKCVQRFIDENKDRNLEEHAQRRWKVGNRPHELKLDDLVLVSLHHVSLGSWQPHIRLRRSLNMP</sequence>
<dbReference type="AlphaFoldDB" id="A0A8H5C6N8"/>
<organism evidence="2 3">
    <name type="scientific">Ephemerocybe angulata</name>
    <dbReference type="NCBI Taxonomy" id="980116"/>
    <lineage>
        <taxon>Eukaryota</taxon>
        <taxon>Fungi</taxon>
        <taxon>Dikarya</taxon>
        <taxon>Basidiomycota</taxon>
        <taxon>Agaricomycotina</taxon>
        <taxon>Agaricomycetes</taxon>
        <taxon>Agaricomycetidae</taxon>
        <taxon>Agaricales</taxon>
        <taxon>Agaricineae</taxon>
        <taxon>Psathyrellaceae</taxon>
        <taxon>Ephemerocybe</taxon>
    </lineage>
</organism>